<proteinExistence type="predicted"/>
<organism evidence="2 3">
    <name type="scientific">Vitis vinifera</name>
    <name type="common">Grape</name>
    <dbReference type="NCBI Taxonomy" id="29760"/>
    <lineage>
        <taxon>Eukaryota</taxon>
        <taxon>Viridiplantae</taxon>
        <taxon>Streptophyta</taxon>
        <taxon>Embryophyta</taxon>
        <taxon>Tracheophyta</taxon>
        <taxon>Spermatophyta</taxon>
        <taxon>Magnoliopsida</taxon>
        <taxon>eudicotyledons</taxon>
        <taxon>Gunneridae</taxon>
        <taxon>Pentapetalae</taxon>
        <taxon>rosids</taxon>
        <taxon>Vitales</taxon>
        <taxon>Vitaceae</taxon>
        <taxon>Viteae</taxon>
        <taxon>Vitis</taxon>
    </lineage>
</organism>
<evidence type="ECO:0000259" key="1">
    <source>
        <dbReference type="Pfam" id="PF07727"/>
    </source>
</evidence>
<dbReference type="AlphaFoldDB" id="A0A438FMK8"/>
<dbReference type="InterPro" id="IPR043502">
    <property type="entry name" value="DNA/RNA_pol_sf"/>
</dbReference>
<protein>
    <submittedName>
        <fullName evidence="2">Retrovirus-related Pol polyprotein from transposon RE1</fullName>
    </submittedName>
</protein>
<feature type="domain" description="Reverse transcriptase Ty1/copia-type" evidence="1">
    <location>
        <begin position="2"/>
        <end position="58"/>
    </location>
</feature>
<sequence>MFVYCNNSAMLVVLVYVDDIIVTGSSSLLIEQLISSLNSCFALKDLGLLNFFLGIERAGLSESKLVTSPMAVDHVLSIADGTRFEDPTLYRSLVGALQYCTITSPDIAYTINKFFQFMHAPTSTHLQAVKRVLRYLKGSLFYGLSFQPSSSLDLIAYTDADGASCPDDRRSTNGYCIFFRGNLISWSASKQKVVSRSSIESEYRGLANVAVELTWIQSLLKELFVPLFQPPVLFL</sequence>
<dbReference type="EMBL" id="QGNW01000842">
    <property type="protein sequence ID" value="RVW61233.1"/>
    <property type="molecule type" value="Genomic_DNA"/>
</dbReference>
<accession>A0A438FMK8</accession>
<reference evidence="2 3" key="1">
    <citation type="journal article" date="2018" name="PLoS Genet.">
        <title>Population sequencing reveals clonal diversity and ancestral inbreeding in the grapevine cultivar Chardonnay.</title>
        <authorList>
            <person name="Roach M.J."/>
            <person name="Johnson D.L."/>
            <person name="Bohlmann J."/>
            <person name="van Vuuren H.J."/>
            <person name="Jones S.J."/>
            <person name="Pretorius I.S."/>
            <person name="Schmidt S.A."/>
            <person name="Borneman A.R."/>
        </authorList>
    </citation>
    <scope>NUCLEOTIDE SEQUENCE [LARGE SCALE GENOMIC DNA]</scope>
    <source>
        <strain evidence="3">cv. Chardonnay</strain>
        <tissue evidence="2">Leaf</tissue>
    </source>
</reference>
<gene>
    <name evidence="2" type="primary">RE1_1059</name>
    <name evidence="2" type="ORF">CK203_020514</name>
</gene>
<comment type="caution">
    <text evidence="2">The sequence shown here is derived from an EMBL/GenBank/DDBJ whole genome shotgun (WGS) entry which is preliminary data.</text>
</comment>
<dbReference type="CDD" id="cd09272">
    <property type="entry name" value="RNase_HI_RT_Ty1"/>
    <property type="match status" value="1"/>
</dbReference>
<evidence type="ECO:0000313" key="2">
    <source>
        <dbReference type="EMBL" id="RVW61233.1"/>
    </source>
</evidence>
<dbReference type="PANTHER" id="PTHR11439:SF455">
    <property type="entry name" value="RLK (RECEPTOR-LIKE PROTEIN KINASE) 8, PUTATIVE-RELATED"/>
    <property type="match status" value="1"/>
</dbReference>
<evidence type="ECO:0000313" key="3">
    <source>
        <dbReference type="Proteomes" id="UP000288805"/>
    </source>
</evidence>
<dbReference type="InterPro" id="IPR013103">
    <property type="entry name" value="RVT_2"/>
</dbReference>
<dbReference type="Proteomes" id="UP000288805">
    <property type="component" value="Unassembled WGS sequence"/>
</dbReference>
<name>A0A438FMK8_VITVI</name>
<dbReference type="PANTHER" id="PTHR11439">
    <property type="entry name" value="GAG-POL-RELATED RETROTRANSPOSON"/>
    <property type="match status" value="1"/>
</dbReference>
<dbReference type="SUPFAM" id="SSF56672">
    <property type="entry name" value="DNA/RNA polymerases"/>
    <property type="match status" value="1"/>
</dbReference>
<dbReference type="Pfam" id="PF07727">
    <property type="entry name" value="RVT_2"/>
    <property type="match status" value="1"/>
</dbReference>